<reference evidence="7" key="1">
    <citation type="journal article" date="2014" name="Int. J. Syst. Evol. Microbiol.">
        <title>Complete genome sequence of Corynebacterium casei LMG S-19264T (=DSM 44701T), isolated from a smear-ripened cheese.</title>
        <authorList>
            <consortium name="US DOE Joint Genome Institute (JGI-PGF)"/>
            <person name="Walter F."/>
            <person name="Albersmeier A."/>
            <person name="Kalinowski J."/>
            <person name="Ruckert C."/>
        </authorList>
    </citation>
    <scope>NUCLEOTIDE SEQUENCE</scope>
    <source>
        <strain evidence="7">NBRC 108769</strain>
    </source>
</reference>
<dbReference type="AlphaFoldDB" id="A0AA37WDL3"/>
<dbReference type="GO" id="GO:0020037">
    <property type="term" value="F:heme binding"/>
    <property type="evidence" value="ECO:0007669"/>
    <property type="project" value="InterPro"/>
</dbReference>
<dbReference type="InterPro" id="IPR051395">
    <property type="entry name" value="Cytochrome_c_Peroxidase/MauG"/>
</dbReference>
<feature type="binding site" description="axial binding residue" evidence="5">
    <location>
        <position position="51"/>
    </location>
    <ligand>
        <name>heme c</name>
        <dbReference type="ChEBI" id="CHEBI:61717"/>
        <label>1</label>
    </ligand>
    <ligandPart>
        <name>Fe</name>
        <dbReference type="ChEBI" id="CHEBI:18248"/>
    </ligandPart>
</feature>
<feature type="domain" description="Di-haem cytochrome c peroxidase" evidence="6">
    <location>
        <begin position="25"/>
        <end position="207"/>
    </location>
</feature>
<keyword evidence="5" id="KW-0408">Iron</keyword>
<dbReference type="PANTHER" id="PTHR30600">
    <property type="entry name" value="CYTOCHROME C PEROXIDASE-RELATED"/>
    <property type="match status" value="1"/>
</dbReference>
<dbReference type="EMBL" id="BSOH01000007">
    <property type="protein sequence ID" value="GLR17023.1"/>
    <property type="molecule type" value="Genomic_DNA"/>
</dbReference>
<keyword evidence="8" id="KW-1185">Reference proteome</keyword>
<proteinExistence type="predicted"/>
<keyword evidence="4" id="KW-0349">Heme</keyword>
<feature type="binding site" description="axial binding residue" evidence="5">
    <location>
        <position position="230"/>
    </location>
    <ligand>
        <name>heme c</name>
        <dbReference type="ChEBI" id="CHEBI:61717"/>
        <label>2</label>
    </ligand>
    <ligandPart>
        <name>Fe</name>
        <dbReference type="ChEBI" id="CHEBI:18248"/>
    </ligandPart>
</feature>
<comment type="cofactor">
    <cofactor evidence="4">
        <name>heme</name>
        <dbReference type="ChEBI" id="CHEBI:30413"/>
    </cofactor>
    <text evidence="4">Binds 2 heme groups.</text>
</comment>
<comment type="PTM">
    <text evidence="4">Binds 2 heme groups per subunit.</text>
</comment>
<dbReference type="Proteomes" id="UP001156666">
    <property type="component" value="Unassembled WGS sequence"/>
</dbReference>
<evidence type="ECO:0000256" key="1">
    <source>
        <dbReference type="ARBA" id="ARBA00004196"/>
    </source>
</evidence>
<dbReference type="InterPro" id="IPR036909">
    <property type="entry name" value="Cyt_c-like_dom_sf"/>
</dbReference>
<dbReference type="Pfam" id="PF03150">
    <property type="entry name" value="CCP_MauG"/>
    <property type="match status" value="1"/>
</dbReference>
<dbReference type="InterPro" id="IPR004852">
    <property type="entry name" value="Di-haem_cyt_c_peroxidsae"/>
</dbReference>
<comment type="subcellular location">
    <subcellularLocation>
        <location evidence="1">Cell envelope</location>
    </subcellularLocation>
</comment>
<reference evidence="7" key="2">
    <citation type="submission" date="2023-01" db="EMBL/GenBank/DDBJ databases">
        <title>Draft genome sequence of Portibacter lacus strain NBRC 108769.</title>
        <authorList>
            <person name="Sun Q."/>
            <person name="Mori K."/>
        </authorList>
    </citation>
    <scope>NUCLEOTIDE SEQUENCE</scope>
    <source>
        <strain evidence="7">NBRC 108769</strain>
    </source>
</reference>
<comment type="caution">
    <text evidence="7">The sequence shown here is derived from an EMBL/GenBank/DDBJ whole genome shotgun (WGS) entry which is preliminary data.</text>
</comment>
<dbReference type="PIRSF" id="PIRSF000294">
    <property type="entry name" value="Cytochrome-c_peroxidase"/>
    <property type="match status" value="1"/>
</dbReference>
<name>A0AA37WDL3_9BACT</name>
<dbReference type="InterPro" id="IPR026259">
    <property type="entry name" value="MauG/Cytc_peroxidase"/>
</dbReference>
<accession>A0AA37WDL3</accession>
<gene>
    <name evidence="7" type="ORF">GCM10007940_16380</name>
</gene>
<evidence type="ECO:0000313" key="7">
    <source>
        <dbReference type="EMBL" id="GLR17023.1"/>
    </source>
</evidence>
<keyword evidence="3" id="KW-0560">Oxidoreductase</keyword>
<organism evidence="7 8">
    <name type="scientific">Portibacter lacus</name>
    <dbReference type="NCBI Taxonomy" id="1099794"/>
    <lineage>
        <taxon>Bacteria</taxon>
        <taxon>Pseudomonadati</taxon>
        <taxon>Bacteroidota</taxon>
        <taxon>Saprospiria</taxon>
        <taxon>Saprospirales</taxon>
        <taxon>Haliscomenobacteraceae</taxon>
        <taxon>Portibacter</taxon>
    </lineage>
</organism>
<dbReference type="GO" id="GO:0030313">
    <property type="term" value="C:cell envelope"/>
    <property type="evidence" value="ECO:0007669"/>
    <property type="project" value="UniProtKB-SubCell"/>
</dbReference>
<evidence type="ECO:0000256" key="3">
    <source>
        <dbReference type="ARBA" id="ARBA00023002"/>
    </source>
</evidence>
<evidence type="ECO:0000256" key="2">
    <source>
        <dbReference type="ARBA" id="ARBA00022729"/>
    </source>
</evidence>
<dbReference type="GO" id="GO:0004130">
    <property type="term" value="F:cytochrome-c peroxidase activity"/>
    <property type="evidence" value="ECO:0007669"/>
    <property type="project" value="TreeGrafter"/>
</dbReference>
<protein>
    <recommendedName>
        <fullName evidence="6">Di-haem cytochrome c peroxidase domain-containing protein</fullName>
    </recommendedName>
</protein>
<keyword evidence="2" id="KW-0732">Signal</keyword>
<feature type="binding site" description="covalent" evidence="4">
    <location>
        <position position="47"/>
    </location>
    <ligand>
        <name>heme c</name>
        <dbReference type="ChEBI" id="CHEBI:61717"/>
        <label>1</label>
    </ligand>
</feature>
<dbReference type="Gene3D" id="1.10.760.10">
    <property type="entry name" value="Cytochrome c-like domain"/>
    <property type="match status" value="2"/>
</dbReference>
<dbReference type="GO" id="GO:0046872">
    <property type="term" value="F:metal ion binding"/>
    <property type="evidence" value="ECO:0007669"/>
    <property type="project" value="UniProtKB-KW"/>
</dbReference>
<evidence type="ECO:0000313" key="8">
    <source>
        <dbReference type="Proteomes" id="UP001156666"/>
    </source>
</evidence>
<dbReference type="SUPFAM" id="SSF46626">
    <property type="entry name" value="Cytochrome c"/>
    <property type="match status" value="2"/>
</dbReference>
<evidence type="ECO:0000256" key="4">
    <source>
        <dbReference type="PIRSR" id="PIRSR000294-1"/>
    </source>
</evidence>
<feature type="binding site" description="covalent" evidence="4">
    <location>
        <position position="229"/>
    </location>
    <ligand>
        <name>heme c</name>
        <dbReference type="ChEBI" id="CHEBI:61717"/>
        <label>2</label>
    </ligand>
</feature>
<feature type="binding site" description="covalent" evidence="4">
    <location>
        <position position="226"/>
    </location>
    <ligand>
        <name>heme c</name>
        <dbReference type="ChEBI" id="CHEBI:61717"/>
        <label>2</label>
    </ligand>
</feature>
<evidence type="ECO:0000256" key="5">
    <source>
        <dbReference type="PIRSR" id="PIRSR000294-2"/>
    </source>
</evidence>
<keyword evidence="5" id="KW-0479">Metal-binding</keyword>
<evidence type="ECO:0000259" key="6">
    <source>
        <dbReference type="Pfam" id="PF03150"/>
    </source>
</evidence>
<feature type="binding site" description="covalent" evidence="4">
    <location>
        <position position="50"/>
    </location>
    <ligand>
        <name>heme c</name>
        <dbReference type="ChEBI" id="CHEBI:61717"/>
        <label>1</label>
    </ligand>
</feature>
<dbReference type="GO" id="GO:0009055">
    <property type="term" value="F:electron transfer activity"/>
    <property type="evidence" value="ECO:0007669"/>
    <property type="project" value="InterPro"/>
</dbReference>
<sequence length="361" mass="40979">MRALNVHYPLPQTAAAPRDNPQSIEKVELGRLLFYDPILSGDLDVACATCHHPNNGYAEYRDLSIGVNGSGFGINRTFNSPNTIPFVKRNAHTILNTAFNGLNITNNYDPENAPMFWDNRVKSLEAQAIEPILAFEEMRGTKYDEEEIIIEVISRLKKNKTYATIFKQVFRDEESITRENIGKALAAFERTLVTTNSRFDQFMRGDKDAISLSEKEGFEIFKEVGCGNCHNGAMFSDFKSHVLGVPENLKLSEFDKGIEERYAFRTPSLRNLRFTAPYMHNGIFNTLEEVLEFYEDIADGKERHEEIKASHYDEFVNELQLTSREINPIISFLNCLNDDDFDKKIPESVPSGLPVGGDIGR</sequence>